<protein>
    <recommendedName>
        <fullName evidence="3">JmjC domain-containing protein</fullName>
    </recommendedName>
</protein>
<dbReference type="Proteomes" id="UP000013827">
    <property type="component" value="Unassembled WGS sequence"/>
</dbReference>
<organism evidence="1 2">
    <name type="scientific">Emiliania huxleyi (strain CCMP1516)</name>
    <dbReference type="NCBI Taxonomy" id="280463"/>
    <lineage>
        <taxon>Eukaryota</taxon>
        <taxon>Haptista</taxon>
        <taxon>Haptophyta</taxon>
        <taxon>Prymnesiophyceae</taxon>
        <taxon>Isochrysidales</taxon>
        <taxon>Noelaerhabdaceae</taxon>
        <taxon>Emiliania</taxon>
    </lineage>
</organism>
<dbReference type="KEGG" id="ehx:EMIHUDRAFT_438891"/>
<proteinExistence type="predicted"/>
<dbReference type="RefSeq" id="XP_005758207.1">
    <property type="nucleotide sequence ID" value="XM_005758150.1"/>
</dbReference>
<keyword evidence="2" id="KW-1185">Reference proteome</keyword>
<evidence type="ECO:0000313" key="1">
    <source>
        <dbReference type="EnsemblProtists" id="EOD05778"/>
    </source>
</evidence>
<dbReference type="PaxDb" id="2903-EOD05778"/>
<evidence type="ECO:0000313" key="2">
    <source>
        <dbReference type="Proteomes" id="UP000013827"/>
    </source>
</evidence>
<reference evidence="1" key="2">
    <citation type="submission" date="2024-10" db="UniProtKB">
        <authorList>
            <consortium name="EnsemblProtists"/>
        </authorList>
    </citation>
    <scope>IDENTIFICATION</scope>
</reference>
<dbReference type="HOGENOM" id="CLU_904424_0_0_1"/>
<dbReference type="eggNOG" id="ENOG502T1WV">
    <property type="taxonomic scope" value="Eukaryota"/>
</dbReference>
<dbReference type="EnsemblProtists" id="EOD05778">
    <property type="protein sequence ID" value="EOD05778"/>
    <property type="gene ID" value="EMIHUDRAFT_438891"/>
</dbReference>
<evidence type="ECO:0008006" key="3">
    <source>
        <dbReference type="Google" id="ProtNLM"/>
    </source>
</evidence>
<reference evidence="2" key="1">
    <citation type="journal article" date="2013" name="Nature">
        <title>Pan genome of the phytoplankton Emiliania underpins its global distribution.</title>
        <authorList>
            <person name="Read B.A."/>
            <person name="Kegel J."/>
            <person name="Klute M.J."/>
            <person name="Kuo A."/>
            <person name="Lefebvre S.C."/>
            <person name="Maumus F."/>
            <person name="Mayer C."/>
            <person name="Miller J."/>
            <person name="Monier A."/>
            <person name="Salamov A."/>
            <person name="Young J."/>
            <person name="Aguilar M."/>
            <person name="Claverie J.M."/>
            <person name="Frickenhaus S."/>
            <person name="Gonzalez K."/>
            <person name="Herman E.K."/>
            <person name="Lin Y.C."/>
            <person name="Napier J."/>
            <person name="Ogata H."/>
            <person name="Sarno A.F."/>
            <person name="Shmutz J."/>
            <person name="Schroeder D."/>
            <person name="de Vargas C."/>
            <person name="Verret F."/>
            <person name="von Dassow P."/>
            <person name="Valentin K."/>
            <person name="Van de Peer Y."/>
            <person name="Wheeler G."/>
            <person name="Dacks J.B."/>
            <person name="Delwiche C.F."/>
            <person name="Dyhrman S.T."/>
            <person name="Glockner G."/>
            <person name="John U."/>
            <person name="Richards T."/>
            <person name="Worden A.Z."/>
            <person name="Zhang X."/>
            <person name="Grigoriev I.V."/>
            <person name="Allen A.E."/>
            <person name="Bidle K."/>
            <person name="Borodovsky M."/>
            <person name="Bowler C."/>
            <person name="Brownlee C."/>
            <person name="Cock J.M."/>
            <person name="Elias M."/>
            <person name="Gladyshev V.N."/>
            <person name="Groth M."/>
            <person name="Guda C."/>
            <person name="Hadaegh A."/>
            <person name="Iglesias-Rodriguez M.D."/>
            <person name="Jenkins J."/>
            <person name="Jones B.M."/>
            <person name="Lawson T."/>
            <person name="Leese F."/>
            <person name="Lindquist E."/>
            <person name="Lobanov A."/>
            <person name="Lomsadze A."/>
            <person name="Malik S.B."/>
            <person name="Marsh M.E."/>
            <person name="Mackinder L."/>
            <person name="Mock T."/>
            <person name="Mueller-Roeber B."/>
            <person name="Pagarete A."/>
            <person name="Parker M."/>
            <person name="Probert I."/>
            <person name="Quesneville H."/>
            <person name="Raines C."/>
            <person name="Rensing S.A."/>
            <person name="Riano-Pachon D.M."/>
            <person name="Richier S."/>
            <person name="Rokitta S."/>
            <person name="Shiraiwa Y."/>
            <person name="Soanes D.M."/>
            <person name="van der Giezen M."/>
            <person name="Wahlund T.M."/>
            <person name="Williams B."/>
            <person name="Wilson W."/>
            <person name="Wolfe G."/>
            <person name="Wurch L.L."/>
        </authorList>
    </citation>
    <scope>NUCLEOTIDE SEQUENCE</scope>
</reference>
<accession>A0A0D3I3E3</accession>
<name>A0A0D3I3E3_EMIH1</name>
<dbReference type="AlphaFoldDB" id="A0A0D3I3E3"/>
<dbReference type="GeneID" id="17251974"/>
<sequence>MPEKPRVTQVTQVASACATPFVAAGFVAIAASDALSASARCAAHRLRRGKVFSNESRQSTKCVGQLEVDVFDPDGVDWTMLRVDYIDRCVPFVLRRCSGKISDVSPPANDAAAGAQGTIHVKTVPIAKRIPGIDELVHKLLPHTWRAYWPLWFLGNYKSGVAHIDMGPASVNFYFLRTGSKDVVIAPKHVSAGIKLKTGIDSIYIPGSAGNHDYLASLSSFYRVTLQEQDVLVFNNSGLLHHFSNVEGAAPCEALSVRCKYALGSDKRCRRLLASSPKVWQHMAGHFVGLLLSANGIKRVEERSSECQ</sequence>
<dbReference type="PROSITE" id="PS51257">
    <property type="entry name" value="PROKAR_LIPOPROTEIN"/>
    <property type="match status" value="1"/>
</dbReference>